<proteinExistence type="predicted"/>
<evidence type="ECO:0000313" key="1">
    <source>
        <dbReference type="Proteomes" id="UP000887574"/>
    </source>
</evidence>
<protein>
    <submittedName>
        <fullName evidence="2">Uncharacterized protein</fullName>
    </submittedName>
</protein>
<dbReference type="AlphaFoldDB" id="A0A915EPX8"/>
<accession>A0A915EPX8</accession>
<dbReference type="WBParaSite" id="jg9149">
    <property type="protein sequence ID" value="jg9149"/>
    <property type="gene ID" value="jg9149"/>
</dbReference>
<organism evidence="1 2">
    <name type="scientific">Ditylenchus dipsaci</name>
    <dbReference type="NCBI Taxonomy" id="166011"/>
    <lineage>
        <taxon>Eukaryota</taxon>
        <taxon>Metazoa</taxon>
        <taxon>Ecdysozoa</taxon>
        <taxon>Nematoda</taxon>
        <taxon>Chromadorea</taxon>
        <taxon>Rhabditida</taxon>
        <taxon>Tylenchina</taxon>
        <taxon>Tylenchomorpha</taxon>
        <taxon>Sphaerularioidea</taxon>
        <taxon>Anguinidae</taxon>
        <taxon>Anguininae</taxon>
        <taxon>Ditylenchus</taxon>
    </lineage>
</organism>
<dbReference type="Proteomes" id="UP000887574">
    <property type="component" value="Unplaced"/>
</dbReference>
<keyword evidence="1" id="KW-1185">Reference proteome</keyword>
<sequence length="89" mass="10033">MPLRFLMIWTRIGKADEAKQQQKNLKRRRIDDLDGISSDNDNTRVLKCGLKPPLIGPFFRFALAVLMNLLCHSLMLFGSGTGVRPCASE</sequence>
<evidence type="ECO:0000313" key="2">
    <source>
        <dbReference type="WBParaSite" id="jg9149"/>
    </source>
</evidence>
<reference evidence="2" key="1">
    <citation type="submission" date="2022-11" db="UniProtKB">
        <authorList>
            <consortium name="WormBaseParasite"/>
        </authorList>
    </citation>
    <scope>IDENTIFICATION</scope>
</reference>
<name>A0A915EPX8_9BILA</name>